<keyword evidence="4" id="KW-1185">Reference proteome</keyword>
<protein>
    <recommendedName>
        <fullName evidence="1">RNA-directed DNA polymerase</fullName>
        <ecNumber evidence="1">2.7.7.49</ecNumber>
    </recommendedName>
</protein>
<comment type="caution">
    <text evidence="3">The sequence shown here is derived from an EMBL/GenBank/DDBJ whole genome shotgun (WGS) entry which is preliminary data.</text>
</comment>
<sequence length="240" mass="27837">MNAKKSSNPQIAHWSLLIQEFNSEIRHRPGIIMSHIDSISSVPVLNSSDTLDSLIENKLEVCLTLSVEDEVLMMQHADDTLKELILILKKDNEDRTKEEKQKVQNYVLKGNGLFRVINDGAREMLLFVIPKSIVVKFHDLMGHFAVDKTVSKIQELYWFPYMKRYVRRHISMCFECLVNKVPSGKRQGFLHPIPTGRRPFAIVHLDHLGPFVMSSKRNKELLVIIDNKTRFVRLYPVRDT</sequence>
<proteinExistence type="predicted"/>
<dbReference type="InterPro" id="IPR050951">
    <property type="entry name" value="Retrovirus_Pol_polyprotein"/>
</dbReference>
<dbReference type="PANTHER" id="PTHR37984">
    <property type="entry name" value="PROTEIN CBG26694"/>
    <property type="match status" value="1"/>
</dbReference>
<dbReference type="AlphaFoldDB" id="A0A4Y2CZT6"/>
<dbReference type="Pfam" id="PF17921">
    <property type="entry name" value="Integrase_H2C2"/>
    <property type="match status" value="1"/>
</dbReference>
<evidence type="ECO:0000256" key="1">
    <source>
        <dbReference type="ARBA" id="ARBA00012493"/>
    </source>
</evidence>
<reference evidence="3 4" key="1">
    <citation type="journal article" date="2019" name="Sci. Rep.">
        <title>Orb-weaving spider Araneus ventricosus genome elucidates the spidroin gene catalogue.</title>
        <authorList>
            <person name="Kono N."/>
            <person name="Nakamura H."/>
            <person name="Ohtoshi R."/>
            <person name="Moran D.A.P."/>
            <person name="Shinohara A."/>
            <person name="Yoshida Y."/>
            <person name="Fujiwara M."/>
            <person name="Mori M."/>
            <person name="Tomita M."/>
            <person name="Arakawa K."/>
        </authorList>
    </citation>
    <scope>NUCLEOTIDE SEQUENCE [LARGE SCALE GENOMIC DNA]</scope>
</reference>
<dbReference type="Gene3D" id="3.30.420.10">
    <property type="entry name" value="Ribonuclease H-like superfamily/Ribonuclease H"/>
    <property type="match status" value="1"/>
</dbReference>
<dbReference type="GO" id="GO:0003676">
    <property type="term" value="F:nucleic acid binding"/>
    <property type="evidence" value="ECO:0007669"/>
    <property type="project" value="InterPro"/>
</dbReference>
<dbReference type="EC" id="2.7.7.49" evidence="1"/>
<dbReference type="InterPro" id="IPR041588">
    <property type="entry name" value="Integrase_H2C2"/>
</dbReference>
<accession>A0A4Y2CZT6</accession>
<evidence type="ECO:0000313" key="4">
    <source>
        <dbReference type="Proteomes" id="UP000499080"/>
    </source>
</evidence>
<dbReference type="Gene3D" id="1.10.340.70">
    <property type="match status" value="1"/>
</dbReference>
<organism evidence="3 4">
    <name type="scientific">Araneus ventricosus</name>
    <name type="common">Orbweaver spider</name>
    <name type="synonym">Epeira ventricosa</name>
    <dbReference type="NCBI Taxonomy" id="182803"/>
    <lineage>
        <taxon>Eukaryota</taxon>
        <taxon>Metazoa</taxon>
        <taxon>Ecdysozoa</taxon>
        <taxon>Arthropoda</taxon>
        <taxon>Chelicerata</taxon>
        <taxon>Arachnida</taxon>
        <taxon>Araneae</taxon>
        <taxon>Araneomorphae</taxon>
        <taxon>Entelegynae</taxon>
        <taxon>Araneoidea</taxon>
        <taxon>Araneidae</taxon>
        <taxon>Araneus</taxon>
    </lineage>
</organism>
<dbReference type="Proteomes" id="UP000499080">
    <property type="component" value="Unassembled WGS sequence"/>
</dbReference>
<name>A0A4Y2CZT6_ARAVE</name>
<gene>
    <name evidence="3" type="ORF">AVEN_184068_1</name>
</gene>
<evidence type="ECO:0000259" key="2">
    <source>
        <dbReference type="Pfam" id="PF17921"/>
    </source>
</evidence>
<dbReference type="GO" id="GO:0003964">
    <property type="term" value="F:RNA-directed DNA polymerase activity"/>
    <property type="evidence" value="ECO:0007669"/>
    <property type="project" value="UniProtKB-EC"/>
</dbReference>
<dbReference type="EMBL" id="BGPR01000269">
    <property type="protein sequence ID" value="GBM09357.1"/>
    <property type="molecule type" value="Genomic_DNA"/>
</dbReference>
<dbReference type="OrthoDB" id="115435at2759"/>
<dbReference type="PANTHER" id="PTHR37984:SF5">
    <property type="entry name" value="PROTEIN NYNRIN-LIKE"/>
    <property type="match status" value="1"/>
</dbReference>
<dbReference type="InterPro" id="IPR036397">
    <property type="entry name" value="RNaseH_sf"/>
</dbReference>
<evidence type="ECO:0000313" key="3">
    <source>
        <dbReference type="EMBL" id="GBM09357.1"/>
    </source>
</evidence>
<feature type="domain" description="Integrase zinc-binding" evidence="2">
    <location>
        <begin position="132"/>
        <end position="181"/>
    </location>
</feature>